<dbReference type="PANTHER" id="PTHR33453">
    <property type="match status" value="1"/>
</dbReference>
<evidence type="ECO:0008006" key="2">
    <source>
        <dbReference type="Google" id="ProtNLM"/>
    </source>
</evidence>
<dbReference type="GO" id="GO:0017148">
    <property type="term" value="P:negative regulation of translation"/>
    <property type="evidence" value="ECO:0007669"/>
    <property type="project" value="InterPro"/>
</dbReference>
<sequence>MRTTRIRTLATGLAGAVAVAVLITGGTVVAPPPAAATTTVTGTVAKPAVGTFDLDKYGVKAYEDLITLIRVQNQQLSANTPVTPAPTASDADPAGYFSVALVAGGRRIELVIRRDDLYLVGWYQADQDRAGDADVYFRFRHDRSGSPYDFRRTTRTRIVDLTFTGSYLDLGYPAEKRKALNLGGGALIKALQLLSGTNGQQPNEALVVTIQMVLEAARFHPLFEHLREHWDEWGAPPPALVDLQNNWGDLSQDWWRGQDARVAITVTYAGMIFKAVADILTVVAVLHYKNCGRKPFAAAAAAAENEACPPTGGRFLVTVEELVFDNPGDAGSDFEPYGSVSLVDGQGTPIRTAWQQADHDIPHVVRVPLTDARAVVDSETGVFCFHASVRESDSSNGDDDLSSQVSDVCGTGGVGTFRGDDGTVTIYYAVQRLVRPCLSWATSIPCQTSPYQYLYHVTRVDFGNPGDAGDPEPYGFIKVKPGGGSAYSLWEQSSDNPPTMSHWIPPTVLAPLRVGSSAQPCFYVNVEESDSSGRNDWLTPFGTFCGDESHLRLTEGENWVEIHYEFLQLIPGE</sequence>
<reference evidence="1" key="1">
    <citation type="submission" date="2020-08" db="EMBL/GenBank/DDBJ databases">
        <title>A bifunctional nitrone conjugated secondary metabolite targeting the ribosome.</title>
        <authorList>
            <person name="Limbrick E.M."/>
            <person name="Graf M."/>
            <person name="Derewacz D.K."/>
            <person name="Nguyen F."/>
            <person name="Spraggins J.M."/>
            <person name="Wieland M."/>
            <person name="Ynigez-Gutierrez A.E."/>
            <person name="Reisman B.J."/>
            <person name="Zinshteyn B."/>
            <person name="McCulloch K."/>
            <person name="Iverson T.M."/>
            <person name="Green R."/>
            <person name="Wilson D.N."/>
            <person name="Bachmann B.O."/>
        </authorList>
    </citation>
    <scope>NUCLEOTIDE SEQUENCE</scope>
    <source>
        <strain evidence="1">Africana</strain>
    </source>
</reference>
<accession>A0A7D5Y9J8</accession>
<dbReference type="EMBL" id="CP058905">
    <property type="protein sequence ID" value="QLK00062.1"/>
    <property type="molecule type" value="Genomic_DNA"/>
</dbReference>
<protein>
    <recommendedName>
        <fullName evidence="2">Ribosome inactivating protein</fullName>
    </recommendedName>
</protein>
<dbReference type="PRINTS" id="PR00396">
    <property type="entry name" value="SHIGARICIN"/>
</dbReference>
<dbReference type="AlphaFoldDB" id="A0A7D5Y9J8"/>
<gene>
    <name evidence="1" type="ORF">HZU44_08360</name>
</gene>
<proteinExistence type="predicted"/>
<dbReference type="Pfam" id="PF00161">
    <property type="entry name" value="RIP"/>
    <property type="match status" value="1"/>
</dbReference>
<dbReference type="PANTHER" id="PTHR33453:SF34">
    <property type="entry name" value="RIBOSOME-INACTIVATING PROTEIN"/>
    <property type="match status" value="1"/>
</dbReference>
<dbReference type="InterPro" id="IPR017989">
    <property type="entry name" value="Ribosome_inactivat_1/2"/>
</dbReference>
<dbReference type="InterPro" id="IPR001574">
    <property type="entry name" value="Ribosome_inactivat_prot"/>
</dbReference>
<evidence type="ECO:0000313" key="1">
    <source>
        <dbReference type="EMBL" id="QLK00062.1"/>
    </source>
</evidence>
<dbReference type="SUPFAM" id="SSF56371">
    <property type="entry name" value="Ribosome inactivating proteins (RIP)"/>
    <property type="match status" value="1"/>
</dbReference>
<name>A0A7D5Y9J8_9ACTN</name>
<organism evidence="1">
    <name type="scientific">Micromonospora carbonacea</name>
    <dbReference type="NCBI Taxonomy" id="47853"/>
    <lineage>
        <taxon>Bacteria</taxon>
        <taxon>Bacillati</taxon>
        <taxon>Actinomycetota</taxon>
        <taxon>Actinomycetes</taxon>
        <taxon>Micromonosporales</taxon>
        <taxon>Micromonosporaceae</taxon>
        <taxon>Micromonospora</taxon>
    </lineage>
</organism>
<dbReference type="InterPro" id="IPR016138">
    <property type="entry name" value="Ribosome_inactivat_prot_sub1"/>
</dbReference>
<dbReference type="Gene3D" id="3.40.420.10">
    <property type="entry name" value="Ricin (A subunit), domain 1"/>
    <property type="match status" value="1"/>
</dbReference>
<dbReference type="GO" id="GO:0030598">
    <property type="term" value="F:rRNA N-glycosylase activity"/>
    <property type="evidence" value="ECO:0007669"/>
    <property type="project" value="InterPro"/>
</dbReference>
<dbReference type="InterPro" id="IPR036041">
    <property type="entry name" value="Ribosome-inact_prot_sf"/>
</dbReference>